<keyword evidence="2" id="KW-1185">Reference proteome</keyword>
<name>A0A7W7CG01_9PSEU</name>
<accession>A0A7W7CG01</accession>
<dbReference type="RefSeq" id="WP_185006444.1">
    <property type="nucleotide sequence ID" value="NZ_BAAAUI010000005.1"/>
</dbReference>
<protein>
    <submittedName>
        <fullName evidence="1">Uncharacterized protein</fullName>
    </submittedName>
</protein>
<evidence type="ECO:0000313" key="2">
    <source>
        <dbReference type="Proteomes" id="UP000533598"/>
    </source>
</evidence>
<comment type="caution">
    <text evidence="1">The sequence shown here is derived from an EMBL/GenBank/DDBJ whole genome shotgun (WGS) entry which is preliminary data.</text>
</comment>
<dbReference type="EMBL" id="JACHMH010000001">
    <property type="protein sequence ID" value="MBB4680547.1"/>
    <property type="molecule type" value="Genomic_DNA"/>
</dbReference>
<organism evidence="1 2">
    <name type="scientific">Crossiella cryophila</name>
    <dbReference type="NCBI Taxonomy" id="43355"/>
    <lineage>
        <taxon>Bacteria</taxon>
        <taxon>Bacillati</taxon>
        <taxon>Actinomycetota</taxon>
        <taxon>Actinomycetes</taxon>
        <taxon>Pseudonocardiales</taxon>
        <taxon>Pseudonocardiaceae</taxon>
        <taxon>Crossiella</taxon>
    </lineage>
</organism>
<proteinExistence type="predicted"/>
<dbReference type="Proteomes" id="UP000533598">
    <property type="component" value="Unassembled WGS sequence"/>
</dbReference>
<dbReference type="AlphaFoldDB" id="A0A7W7CG01"/>
<evidence type="ECO:0000313" key="1">
    <source>
        <dbReference type="EMBL" id="MBB4680547.1"/>
    </source>
</evidence>
<gene>
    <name evidence="1" type="ORF">HNR67_006665</name>
</gene>
<sequence>MLRVANQALGVMLWAELSGRDRFEPLLPAAERSAPSTLQELAAAQARKADQLADRIESVLARESGGLSTDSAVGPARFVVHQTRLFARRARQGSLRFAVFNHEVARLNRVLDLVAHHLSLGAGAVSSY</sequence>
<reference evidence="1 2" key="1">
    <citation type="submission" date="2020-08" db="EMBL/GenBank/DDBJ databases">
        <title>Sequencing the genomes of 1000 actinobacteria strains.</title>
        <authorList>
            <person name="Klenk H.-P."/>
        </authorList>
    </citation>
    <scope>NUCLEOTIDE SEQUENCE [LARGE SCALE GENOMIC DNA]</scope>
    <source>
        <strain evidence="1 2">DSM 44230</strain>
    </source>
</reference>